<proteinExistence type="predicted"/>
<dbReference type="InParanoid" id="J0D1D2"/>
<evidence type="ECO:0000313" key="1">
    <source>
        <dbReference type="EMBL" id="EJD32402.1"/>
    </source>
</evidence>
<keyword evidence="2" id="KW-1185">Reference proteome</keyword>
<dbReference type="AlphaFoldDB" id="J0D1D2"/>
<name>J0D1D2_AURST</name>
<reference evidence="2" key="1">
    <citation type="journal article" date="2012" name="Science">
        <title>The Paleozoic origin of enzymatic lignin decomposition reconstructed from 31 fungal genomes.</title>
        <authorList>
            <person name="Floudas D."/>
            <person name="Binder M."/>
            <person name="Riley R."/>
            <person name="Barry K."/>
            <person name="Blanchette R.A."/>
            <person name="Henrissat B."/>
            <person name="Martinez A.T."/>
            <person name="Otillar R."/>
            <person name="Spatafora J.W."/>
            <person name="Yadav J.S."/>
            <person name="Aerts A."/>
            <person name="Benoit I."/>
            <person name="Boyd A."/>
            <person name="Carlson A."/>
            <person name="Copeland A."/>
            <person name="Coutinho P.M."/>
            <person name="de Vries R.P."/>
            <person name="Ferreira P."/>
            <person name="Findley K."/>
            <person name="Foster B."/>
            <person name="Gaskell J."/>
            <person name="Glotzer D."/>
            <person name="Gorecki P."/>
            <person name="Heitman J."/>
            <person name="Hesse C."/>
            <person name="Hori C."/>
            <person name="Igarashi K."/>
            <person name="Jurgens J.A."/>
            <person name="Kallen N."/>
            <person name="Kersten P."/>
            <person name="Kohler A."/>
            <person name="Kuees U."/>
            <person name="Kumar T.K.A."/>
            <person name="Kuo A."/>
            <person name="LaButti K."/>
            <person name="Larrondo L.F."/>
            <person name="Lindquist E."/>
            <person name="Ling A."/>
            <person name="Lombard V."/>
            <person name="Lucas S."/>
            <person name="Lundell T."/>
            <person name="Martin R."/>
            <person name="McLaughlin D.J."/>
            <person name="Morgenstern I."/>
            <person name="Morin E."/>
            <person name="Murat C."/>
            <person name="Nagy L.G."/>
            <person name="Nolan M."/>
            <person name="Ohm R.A."/>
            <person name="Patyshakuliyeva A."/>
            <person name="Rokas A."/>
            <person name="Ruiz-Duenas F.J."/>
            <person name="Sabat G."/>
            <person name="Salamov A."/>
            <person name="Samejima M."/>
            <person name="Schmutz J."/>
            <person name="Slot J.C."/>
            <person name="St John F."/>
            <person name="Stenlid J."/>
            <person name="Sun H."/>
            <person name="Sun S."/>
            <person name="Syed K."/>
            <person name="Tsang A."/>
            <person name="Wiebenga A."/>
            <person name="Young D."/>
            <person name="Pisabarro A."/>
            <person name="Eastwood D.C."/>
            <person name="Martin F."/>
            <person name="Cullen D."/>
            <person name="Grigoriev I.V."/>
            <person name="Hibbett D.S."/>
        </authorList>
    </citation>
    <scope>NUCLEOTIDE SEQUENCE [LARGE SCALE GENOMIC DNA]</scope>
    <source>
        <strain evidence="2">TFB10046</strain>
    </source>
</reference>
<accession>J0D1D2</accession>
<protein>
    <submittedName>
        <fullName evidence="1">Uncharacterized protein</fullName>
    </submittedName>
</protein>
<sequence>MRRRPQTASCISPSRAITFSASLGRRSDRLLDEFDGLFAPSPRAMSDMRDIAGASSHRTALILSQDPFFILGLYRLPRDPPRTISGAHLVPTFHLHGARSLPASRCPSLWCNAATLALWNPPPGAPTPPRWFRRVVGRAQPPPSPCTRYQRPRISAIQGRQIVRSLRGVAPPPSPTGDKRHVSAESSQGVALVSCAITASHLYKQDNWLLGTSYRRSNSCYTWDGSAIFHANIRADGAASDVDAIHRRAERVHDPLPSYRFVGR</sequence>
<evidence type="ECO:0000313" key="2">
    <source>
        <dbReference type="Proteomes" id="UP000006514"/>
    </source>
</evidence>
<dbReference type="EMBL" id="JH689008">
    <property type="protein sequence ID" value="EJD32402.1"/>
    <property type="molecule type" value="Genomic_DNA"/>
</dbReference>
<gene>
    <name evidence="1" type="ORF">AURDEDRAFT_178530</name>
</gene>
<dbReference type="Proteomes" id="UP000006514">
    <property type="component" value="Unassembled WGS sequence"/>
</dbReference>
<dbReference type="KEGG" id="adl:AURDEDRAFT_178530"/>
<organism evidence="1 2">
    <name type="scientific">Auricularia subglabra (strain TFB-10046 / SS5)</name>
    <name type="common">White-rot fungus</name>
    <name type="synonym">Auricularia delicata (strain TFB10046)</name>
    <dbReference type="NCBI Taxonomy" id="717982"/>
    <lineage>
        <taxon>Eukaryota</taxon>
        <taxon>Fungi</taxon>
        <taxon>Dikarya</taxon>
        <taxon>Basidiomycota</taxon>
        <taxon>Agaricomycotina</taxon>
        <taxon>Agaricomycetes</taxon>
        <taxon>Auriculariales</taxon>
        <taxon>Auriculariaceae</taxon>
        <taxon>Auricularia</taxon>
    </lineage>
</organism>